<keyword evidence="4 12" id="KW-1003">Cell membrane</keyword>
<evidence type="ECO:0000256" key="1">
    <source>
        <dbReference type="ARBA" id="ARBA00004141"/>
    </source>
</evidence>
<keyword evidence="11 12" id="KW-0472">Membrane</keyword>
<evidence type="ECO:0000256" key="7">
    <source>
        <dbReference type="ARBA" id="ARBA00022967"/>
    </source>
</evidence>
<feature type="transmembrane region" description="Helical" evidence="12">
    <location>
        <begin position="96"/>
        <end position="118"/>
    </location>
</feature>
<dbReference type="InterPro" id="IPR023043">
    <property type="entry name" value="NAD(P)H_OxRDtase_bac/plastid"/>
</dbReference>
<dbReference type="Pfam" id="PF00507">
    <property type="entry name" value="Oxidored_q4"/>
    <property type="match status" value="1"/>
</dbReference>
<sequence>MSMSTTTEVIAHHWAFAVFLIGAIGLCGLMLLGAFFLGGRARARAKNVPYESGIDSVGSARMRLSAKFYLVAMFFVIFDVEALYLYAWSISIRESGWIGFIEATIFILVLLAGLVYLVRIGALDWTPVRSNRRVSKPSIVKYASNHPQAIPKERGVESTATSK</sequence>
<comment type="caution">
    <text evidence="14">The sequence shown here is derived from an EMBL/GenBank/DDBJ whole genome shotgun (WGS) entry which is preliminary data.</text>
</comment>
<evidence type="ECO:0000313" key="14">
    <source>
        <dbReference type="EMBL" id="MFM1346672.1"/>
    </source>
</evidence>
<evidence type="ECO:0000256" key="6">
    <source>
        <dbReference type="ARBA" id="ARBA00022719"/>
    </source>
</evidence>
<keyword evidence="9 12" id="KW-0520">NAD</keyword>
<comment type="function">
    <text evidence="12">NDH-1 shuttles electrons from NADH, via FMN and iron-sulfur (Fe-S) centers, to quinones in the respiratory chain. The immediate electron acceptor for the enzyme in this species is believed to be ubiquinone. Couples the redox reaction to proton translocation (for every two electrons transferred, four hydrogen ions are translocated across the cytoplasmic membrane), and thus conserves the redox energy in a proton gradient.</text>
</comment>
<keyword evidence="15" id="KW-1185">Reference proteome</keyword>
<feature type="transmembrane region" description="Helical" evidence="12">
    <location>
        <begin position="68"/>
        <end position="90"/>
    </location>
</feature>
<protein>
    <recommendedName>
        <fullName evidence="12">NADH-quinone oxidoreductase subunit A</fullName>
        <ecNumber evidence="12">7.1.1.-</ecNumber>
    </recommendedName>
    <alternativeName>
        <fullName evidence="12">NADH dehydrogenase I subunit A</fullName>
    </alternativeName>
    <alternativeName>
        <fullName evidence="12">NDH-1 subunit A</fullName>
    </alternativeName>
    <alternativeName>
        <fullName evidence="12">NUO1</fullName>
    </alternativeName>
</protein>
<evidence type="ECO:0000256" key="5">
    <source>
        <dbReference type="ARBA" id="ARBA00022692"/>
    </source>
</evidence>
<evidence type="ECO:0000313" key="15">
    <source>
        <dbReference type="Proteomes" id="UP001629523"/>
    </source>
</evidence>
<name>A0ABW9EX85_9GAMM</name>
<dbReference type="GeneID" id="93969533"/>
<evidence type="ECO:0000256" key="13">
    <source>
        <dbReference type="RuleBase" id="RU003639"/>
    </source>
</evidence>
<dbReference type="EC" id="7.1.1.-" evidence="12"/>
<dbReference type="InterPro" id="IPR000440">
    <property type="entry name" value="NADH_UbQ/plastoQ_OxRdtase_su3"/>
</dbReference>
<evidence type="ECO:0000256" key="11">
    <source>
        <dbReference type="ARBA" id="ARBA00023136"/>
    </source>
</evidence>
<evidence type="ECO:0000256" key="4">
    <source>
        <dbReference type="ARBA" id="ARBA00022475"/>
    </source>
</evidence>
<keyword evidence="3 12" id="KW-0813">Transport</keyword>
<organism evidence="14 15">
    <name type="scientific">Yersinia proxima</name>
    <dbReference type="NCBI Taxonomy" id="2890316"/>
    <lineage>
        <taxon>Bacteria</taxon>
        <taxon>Pseudomonadati</taxon>
        <taxon>Pseudomonadota</taxon>
        <taxon>Gammaproteobacteria</taxon>
        <taxon>Enterobacterales</taxon>
        <taxon>Yersiniaceae</taxon>
        <taxon>Yersinia</taxon>
    </lineage>
</organism>
<dbReference type="Proteomes" id="UP001629523">
    <property type="component" value="Unassembled WGS sequence"/>
</dbReference>
<gene>
    <name evidence="12 14" type="primary">nuoA</name>
    <name evidence="14" type="ORF">WFP14_08895</name>
</gene>
<evidence type="ECO:0000256" key="8">
    <source>
        <dbReference type="ARBA" id="ARBA00022989"/>
    </source>
</evidence>
<evidence type="ECO:0000256" key="2">
    <source>
        <dbReference type="ARBA" id="ARBA00008472"/>
    </source>
</evidence>
<comment type="subunit">
    <text evidence="12">NDH-1 is composed of 13 different subunits. Subunits NuoA, H, J, K, L, M, N constitute the membrane sector of the complex.</text>
</comment>
<keyword evidence="8 12" id="KW-1133">Transmembrane helix</keyword>
<reference evidence="14 15" key="1">
    <citation type="journal article" date="2024" name="Infect. Genet. Evol.">
        <title>Characteristics and comparative genome analysis of Yersinia enterocolitica and related species associated with human infections in Switzerland 2019-2023.</title>
        <authorList>
            <person name="Stevens M.J.A."/>
            <person name="Horlbog J.A."/>
            <person name="Diethelm A."/>
            <person name="Stephan R."/>
            <person name="Nuesch-Inderbinen M."/>
        </authorList>
    </citation>
    <scope>NUCLEOTIDE SEQUENCE [LARGE SCALE GENOMIC DNA]</scope>
    <source>
        <strain evidence="14 15">N20-0302</strain>
    </source>
</reference>
<dbReference type="HAMAP" id="MF_01394">
    <property type="entry name" value="NDH1_NuoA"/>
    <property type="match status" value="1"/>
</dbReference>
<evidence type="ECO:0000256" key="3">
    <source>
        <dbReference type="ARBA" id="ARBA00022448"/>
    </source>
</evidence>
<evidence type="ECO:0000256" key="9">
    <source>
        <dbReference type="ARBA" id="ARBA00023027"/>
    </source>
</evidence>
<keyword evidence="7 12" id="KW-1278">Translocase</keyword>
<accession>A0ABW9EX85</accession>
<proteinExistence type="inferred from homology"/>
<dbReference type="Gene3D" id="1.20.58.1610">
    <property type="entry name" value="NADH:ubiquinone/plastoquinone oxidoreductase, chain 3"/>
    <property type="match status" value="1"/>
</dbReference>
<dbReference type="InterPro" id="IPR038430">
    <property type="entry name" value="NDAH_ubi_oxred_su3_sf"/>
</dbReference>
<dbReference type="PANTHER" id="PTHR11058:SF21">
    <property type="entry name" value="NADH-QUINONE OXIDOREDUCTASE SUBUNIT A"/>
    <property type="match status" value="1"/>
</dbReference>
<keyword evidence="6 12" id="KW-0874">Quinone</keyword>
<comment type="similarity">
    <text evidence="2 12 13">Belongs to the complex I subunit 3 family.</text>
</comment>
<dbReference type="PANTHER" id="PTHR11058">
    <property type="entry name" value="NADH-UBIQUINONE OXIDOREDUCTASE CHAIN 3"/>
    <property type="match status" value="1"/>
</dbReference>
<evidence type="ECO:0000256" key="10">
    <source>
        <dbReference type="ARBA" id="ARBA00023075"/>
    </source>
</evidence>
<feature type="transmembrane region" description="Helical" evidence="12">
    <location>
        <begin position="12"/>
        <end position="37"/>
    </location>
</feature>
<evidence type="ECO:0000256" key="12">
    <source>
        <dbReference type="HAMAP-Rule" id="MF_01394"/>
    </source>
</evidence>
<dbReference type="EMBL" id="JBBEST010000002">
    <property type="protein sequence ID" value="MFM1346672.1"/>
    <property type="molecule type" value="Genomic_DNA"/>
</dbReference>
<comment type="subcellular location">
    <subcellularLocation>
        <location evidence="12 13">Cell membrane</location>
        <topology evidence="12 13">Multi-pass membrane protein</topology>
    </subcellularLocation>
    <subcellularLocation>
        <location evidence="1">Membrane</location>
        <topology evidence="1">Multi-pass membrane protein</topology>
    </subcellularLocation>
</comment>
<comment type="catalytic activity">
    <reaction evidence="12 13">
        <text>a quinone + NADH + 5 H(+)(in) = a quinol + NAD(+) + 4 H(+)(out)</text>
        <dbReference type="Rhea" id="RHEA:57888"/>
        <dbReference type="ChEBI" id="CHEBI:15378"/>
        <dbReference type="ChEBI" id="CHEBI:24646"/>
        <dbReference type="ChEBI" id="CHEBI:57540"/>
        <dbReference type="ChEBI" id="CHEBI:57945"/>
        <dbReference type="ChEBI" id="CHEBI:132124"/>
    </reaction>
</comment>
<keyword evidence="10 12" id="KW-0830">Ubiquinone</keyword>
<keyword evidence="5 12" id="KW-0812">Transmembrane</keyword>
<dbReference type="RefSeq" id="WP_050078326.1">
    <property type="nucleotide sequence ID" value="NZ_CABHYG010000004.1"/>
</dbReference>